<keyword evidence="7" id="KW-0548">Nucleotidyltransferase</keyword>
<name>A0ABQ2CVC1_9DEIO</name>
<evidence type="ECO:0000256" key="7">
    <source>
        <dbReference type="ARBA" id="ARBA00022695"/>
    </source>
</evidence>
<dbReference type="Proteomes" id="UP000632222">
    <property type="component" value="Unassembled WGS sequence"/>
</dbReference>
<evidence type="ECO:0000313" key="14">
    <source>
        <dbReference type="Proteomes" id="UP000632222"/>
    </source>
</evidence>
<evidence type="ECO:0000256" key="3">
    <source>
        <dbReference type="ARBA" id="ARBA00012584"/>
    </source>
</evidence>
<evidence type="ECO:0000256" key="11">
    <source>
        <dbReference type="ARBA" id="ARBA00048366"/>
    </source>
</evidence>
<comment type="catalytic activity">
    <reaction evidence="11">
        <text>L-threonine + hydrogencarbonate + ATP = L-threonylcarbamoyladenylate + diphosphate + H2O</text>
        <dbReference type="Rhea" id="RHEA:36407"/>
        <dbReference type="ChEBI" id="CHEBI:15377"/>
        <dbReference type="ChEBI" id="CHEBI:17544"/>
        <dbReference type="ChEBI" id="CHEBI:30616"/>
        <dbReference type="ChEBI" id="CHEBI:33019"/>
        <dbReference type="ChEBI" id="CHEBI:57926"/>
        <dbReference type="ChEBI" id="CHEBI:73682"/>
        <dbReference type="EC" id="2.7.7.87"/>
    </reaction>
</comment>
<dbReference type="Pfam" id="PF01300">
    <property type="entry name" value="Sua5_yciO_yrdC"/>
    <property type="match status" value="1"/>
</dbReference>
<evidence type="ECO:0000256" key="5">
    <source>
        <dbReference type="ARBA" id="ARBA00022679"/>
    </source>
</evidence>
<comment type="similarity">
    <text evidence="2">Belongs to the SUA5 family.</text>
</comment>
<evidence type="ECO:0000256" key="10">
    <source>
        <dbReference type="ARBA" id="ARBA00029774"/>
    </source>
</evidence>
<dbReference type="PANTHER" id="PTHR17490">
    <property type="entry name" value="SUA5"/>
    <property type="match status" value="1"/>
</dbReference>
<evidence type="ECO:0000256" key="4">
    <source>
        <dbReference type="ARBA" id="ARBA00022490"/>
    </source>
</evidence>
<proteinExistence type="inferred from homology"/>
<dbReference type="InterPro" id="IPR006070">
    <property type="entry name" value="Sua5-like_dom"/>
</dbReference>
<protein>
    <recommendedName>
        <fullName evidence="10">L-threonylcarbamoyladenylate synthase</fullName>
        <ecNumber evidence="3">2.7.7.87</ecNumber>
    </recommendedName>
    <alternativeName>
        <fullName evidence="10">L-threonylcarbamoyladenylate synthase</fullName>
    </alternativeName>
</protein>
<evidence type="ECO:0000259" key="12">
    <source>
        <dbReference type="PROSITE" id="PS51163"/>
    </source>
</evidence>
<keyword evidence="14" id="KW-1185">Reference proteome</keyword>
<comment type="subcellular location">
    <subcellularLocation>
        <location evidence="1">Cytoplasm</location>
    </subcellularLocation>
</comment>
<keyword evidence="4" id="KW-0963">Cytoplasm</keyword>
<dbReference type="PANTHER" id="PTHR17490:SF16">
    <property type="entry name" value="THREONYLCARBAMOYL-AMP SYNTHASE"/>
    <property type="match status" value="1"/>
</dbReference>
<dbReference type="Gene3D" id="3.90.870.10">
    <property type="entry name" value="DHBP synthase"/>
    <property type="match status" value="1"/>
</dbReference>
<dbReference type="PROSITE" id="PS51163">
    <property type="entry name" value="YRDC"/>
    <property type="match status" value="1"/>
</dbReference>
<reference evidence="14" key="1">
    <citation type="journal article" date="2019" name="Int. J. Syst. Evol. Microbiol.">
        <title>The Global Catalogue of Microorganisms (GCM) 10K type strain sequencing project: providing services to taxonomists for standard genome sequencing and annotation.</title>
        <authorList>
            <consortium name="The Broad Institute Genomics Platform"/>
            <consortium name="The Broad Institute Genome Sequencing Center for Infectious Disease"/>
            <person name="Wu L."/>
            <person name="Ma J."/>
        </authorList>
    </citation>
    <scope>NUCLEOTIDE SEQUENCE [LARGE SCALE GENOMIC DNA]</scope>
    <source>
        <strain evidence="14">JCM 14370</strain>
    </source>
</reference>
<feature type="domain" description="YrdC-like" evidence="12">
    <location>
        <begin position="1"/>
        <end position="169"/>
    </location>
</feature>
<evidence type="ECO:0000256" key="8">
    <source>
        <dbReference type="ARBA" id="ARBA00022741"/>
    </source>
</evidence>
<keyword evidence="8" id="KW-0547">Nucleotide-binding</keyword>
<dbReference type="EMBL" id="BMOD01000002">
    <property type="protein sequence ID" value="GGJ24458.1"/>
    <property type="molecule type" value="Genomic_DNA"/>
</dbReference>
<comment type="caution">
    <text evidence="13">The sequence shown here is derived from an EMBL/GenBank/DDBJ whole genome shotgun (WGS) entry which is preliminary data.</text>
</comment>
<organism evidence="13 14">
    <name type="scientific">Deinococcus roseus</name>
    <dbReference type="NCBI Taxonomy" id="392414"/>
    <lineage>
        <taxon>Bacteria</taxon>
        <taxon>Thermotogati</taxon>
        <taxon>Deinococcota</taxon>
        <taxon>Deinococci</taxon>
        <taxon>Deinococcales</taxon>
        <taxon>Deinococcaceae</taxon>
        <taxon>Deinococcus</taxon>
    </lineage>
</organism>
<dbReference type="InterPro" id="IPR017945">
    <property type="entry name" value="DHBP_synth_RibB-like_a/b_dom"/>
</dbReference>
<keyword evidence="5" id="KW-0808">Transferase</keyword>
<dbReference type="InterPro" id="IPR050156">
    <property type="entry name" value="TC-AMP_synthase_SUA5"/>
</dbReference>
<evidence type="ECO:0000256" key="2">
    <source>
        <dbReference type="ARBA" id="ARBA00007663"/>
    </source>
</evidence>
<gene>
    <name evidence="13" type="ORF">GCM10008938_08240</name>
</gene>
<sequence>MAIPTETVWGLACDPFNAAAVERFYQVKGRDPSKPSQVLCASREHARTLAALHENDHLRFERLSARFFPGSLTVVVPAVSSVPIWVAPHGKVGVRVPDHPLTLALLQACGGYLLASSLNRSQQPPALSQQQALELHELYDVLLPGEISHGQSSTVYDFEKHQILRQGPISLQDIEEALNA</sequence>
<evidence type="ECO:0000256" key="6">
    <source>
        <dbReference type="ARBA" id="ARBA00022694"/>
    </source>
</evidence>
<dbReference type="SUPFAM" id="SSF55821">
    <property type="entry name" value="YrdC/RibB"/>
    <property type="match status" value="1"/>
</dbReference>
<keyword evidence="9" id="KW-0067">ATP-binding</keyword>
<evidence type="ECO:0000256" key="9">
    <source>
        <dbReference type="ARBA" id="ARBA00022840"/>
    </source>
</evidence>
<evidence type="ECO:0000256" key="1">
    <source>
        <dbReference type="ARBA" id="ARBA00004496"/>
    </source>
</evidence>
<evidence type="ECO:0000313" key="13">
    <source>
        <dbReference type="EMBL" id="GGJ24458.1"/>
    </source>
</evidence>
<dbReference type="EC" id="2.7.7.87" evidence="3"/>
<accession>A0ABQ2CVC1</accession>
<keyword evidence="6" id="KW-0819">tRNA processing</keyword>